<name>A0A6V8L4K8_9ACTN</name>
<sequence length="262" mass="29056">MANVTEIPVPHDAAAGIRDRTCLIHQKITIEPSWWAAKLAQYNAPGGPLQHTDRHLTRANVWTHTRGAANDELVAARLLWHALAWGTGTRPRHCRRRIRSVAADPAATLATLQRAAALAATDPEAAYAQLHPHRHRSRIRGLGPAFGTKFLYFAGGGNPDHPCLILDARVATALRRRGWKTIPNGGWGPDTYARYCNLAANWATELTTTAQTTTPTRSSTGYSTRTEVRRSYHRPLDRSDRKREHVRKSTRPPPGGFADLPR</sequence>
<evidence type="ECO:0000313" key="2">
    <source>
        <dbReference type="EMBL" id="GFJ92193.1"/>
    </source>
</evidence>
<evidence type="ECO:0000313" key="3">
    <source>
        <dbReference type="Proteomes" id="UP000482960"/>
    </source>
</evidence>
<protein>
    <submittedName>
        <fullName evidence="2">Uncharacterized protein</fullName>
    </submittedName>
</protein>
<feature type="region of interest" description="Disordered" evidence="1">
    <location>
        <begin position="208"/>
        <end position="262"/>
    </location>
</feature>
<accession>A0A6V8L4K8</accession>
<proteinExistence type="predicted"/>
<dbReference type="Proteomes" id="UP000482960">
    <property type="component" value="Unassembled WGS sequence"/>
</dbReference>
<comment type="caution">
    <text evidence="2">The sequence shown here is derived from an EMBL/GenBank/DDBJ whole genome shotgun (WGS) entry which is preliminary data.</text>
</comment>
<feature type="compositionally biased region" description="Basic and acidic residues" evidence="1">
    <location>
        <begin position="226"/>
        <end position="243"/>
    </location>
</feature>
<dbReference type="Pfam" id="PF21790">
    <property type="entry name" value="OGG"/>
    <property type="match status" value="1"/>
</dbReference>
<dbReference type="EMBL" id="BLPG01000001">
    <property type="protein sequence ID" value="GFJ92193.1"/>
    <property type="molecule type" value="Genomic_DNA"/>
</dbReference>
<dbReference type="InterPro" id="IPR048868">
    <property type="entry name" value="OGG-like_put"/>
</dbReference>
<evidence type="ECO:0000256" key="1">
    <source>
        <dbReference type="SAM" id="MobiDB-lite"/>
    </source>
</evidence>
<gene>
    <name evidence="2" type="ORF">Prum_058350</name>
</gene>
<reference evidence="2 3" key="1">
    <citation type="submission" date="2020-03" db="EMBL/GenBank/DDBJ databases">
        <title>Whole genome shotgun sequence of Phytohabitans rumicis NBRC 108638.</title>
        <authorList>
            <person name="Komaki H."/>
            <person name="Tamura T."/>
        </authorList>
    </citation>
    <scope>NUCLEOTIDE SEQUENCE [LARGE SCALE GENOMIC DNA]</scope>
    <source>
        <strain evidence="2 3">NBRC 108638</strain>
    </source>
</reference>
<reference evidence="2 3" key="2">
    <citation type="submission" date="2020-03" db="EMBL/GenBank/DDBJ databases">
        <authorList>
            <person name="Ichikawa N."/>
            <person name="Kimura A."/>
            <person name="Kitahashi Y."/>
            <person name="Uohara A."/>
        </authorList>
    </citation>
    <scope>NUCLEOTIDE SEQUENCE [LARGE SCALE GENOMIC DNA]</scope>
    <source>
        <strain evidence="2 3">NBRC 108638</strain>
    </source>
</reference>
<dbReference type="AlphaFoldDB" id="A0A6V8L4K8"/>
<keyword evidence="3" id="KW-1185">Reference proteome</keyword>
<organism evidence="2 3">
    <name type="scientific">Phytohabitans rumicis</name>
    <dbReference type="NCBI Taxonomy" id="1076125"/>
    <lineage>
        <taxon>Bacteria</taxon>
        <taxon>Bacillati</taxon>
        <taxon>Actinomycetota</taxon>
        <taxon>Actinomycetes</taxon>
        <taxon>Micromonosporales</taxon>
        <taxon>Micromonosporaceae</taxon>
    </lineage>
</organism>
<feature type="compositionally biased region" description="Low complexity" evidence="1">
    <location>
        <begin position="208"/>
        <end position="225"/>
    </location>
</feature>